<comment type="caution">
    <text evidence="3">The sequence shown here is derived from an EMBL/GenBank/DDBJ whole genome shotgun (WGS) entry which is preliminary data.</text>
</comment>
<feature type="compositionally biased region" description="Low complexity" evidence="2">
    <location>
        <begin position="500"/>
        <end position="512"/>
    </location>
</feature>
<feature type="compositionally biased region" description="Polar residues" evidence="2">
    <location>
        <begin position="706"/>
        <end position="721"/>
    </location>
</feature>
<organism evidence="3 4">
    <name type="scientific">Cymbomonas tetramitiformis</name>
    <dbReference type="NCBI Taxonomy" id="36881"/>
    <lineage>
        <taxon>Eukaryota</taxon>
        <taxon>Viridiplantae</taxon>
        <taxon>Chlorophyta</taxon>
        <taxon>Pyramimonadophyceae</taxon>
        <taxon>Pyramimonadales</taxon>
        <taxon>Pyramimonadaceae</taxon>
        <taxon>Cymbomonas</taxon>
    </lineage>
</organism>
<feature type="region of interest" description="Disordered" evidence="2">
    <location>
        <begin position="1"/>
        <end position="22"/>
    </location>
</feature>
<feature type="region of interest" description="Disordered" evidence="2">
    <location>
        <begin position="223"/>
        <end position="272"/>
    </location>
</feature>
<evidence type="ECO:0000313" key="3">
    <source>
        <dbReference type="EMBL" id="KAK3280254.1"/>
    </source>
</evidence>
<feature type="region of interest" description="Disordered" evidence="2">
    <location>
        <begin position="661"/>
        <end position="721"/>
    </location>
</feature>
<reference evidence="3 4" key="1">
    <citation type="journal article" date="2015" name="Genome Biol. Evol.">
        <title>Comparative Genomics of a Bacterivorous Green Alga Reveals Evolutionary Causalities and Consequences of Phago-Mixotrophic Mode of Nutrition.</title>
        <authorList>
            <person name="Burns J.A."/>
            <person name="Paasch A."/>
            <person name="Narechania A."/>
            <person name="Kim E."/>
        </authorList>
    </citation>
    <scope>NUCLEOTIDE SEQUENCE [LARGE SCALE GENOMIC DNA]</scope>
    <source>
        <strain evidence="3 4">PLY_AMNH</strain>
    </source>
</reference>
<feature type="coiled-coil region" evidence="1">
    <location>
        <begin position="117"/>
        <end position="151"/>
    </location>
</feature>
<feature type="compositionally biased region" description="Polar residues" evidence="2">
    <location>
        <begin position="689"/>
        <end position="698"/>
    </location>
</feature>
<keyword evidence="1" id="KW-0175">Coiled coil</keyword>
<dbReference type="EMBL" id="LGRX02004470">
    <property type="protein sequence ID" value="KAK3280254.1"/>
    <property type="molecule type" value="Genomic_DNA"/>
</dbReference>
<feature type="region of interest" description="Disordered" evidence="2">
    <location>
        <begin position="771"/>
        <end position="799"/>
    </location>
</feature>
<feature type="compositionally biased region" description="Polar residues" evidence="2">
    <location>
        <begin position="65"/>
        <end position="78"/>
    </location>
</feature>
<accession>A0AAE0GLG6</accession>
<feature type="region of interest" description="Disordered" evidence="2">
    <location>
        <begin position="435"/>
        <end position="528"/>
    </location>
</feature>
<sequence>EHQNTRITAIADSMSVHSQRSNDLQDLSELAADIMPRVQAELSKKADKETCDKLKMQVTKLKRQLATSSDRPANSSSDPADGSTEDGKKGEPDDDFMEMIESMLSGKANAGEFEAVFAEVQALKKELRDKLRDMKNRMEEQEIERTTLSLEASPPPPVIDAGDSTDPAALMAAANSNDIQMLRKTVVNSVNQIRQALQSKADRAELESIIASGYVHDATLQDSGVDVSKPKSRGKSPGVVTPLSPGAVTPLEEGGLGLEEKEPVPVPEGGEDLNARAKTEELEKQLLQLSRNTEKELGKQAENLNNSMKVVNSQRQSILVLQQAMDAAVKDLRKDMETKLEQKDLAGLQAAAAAPTAAPALPSVSEDAPKEAVPVVPKTDWHTFKVDPVNQKAAQHQGWTIADKEEYLKMEKKVEELEKDLQLVAHTCVVLSAGRHARSKGQMGPNASFGRSSPGIPKDDHEGARSQGPSPDSVLDGHHSSLSGSASPAPDESEGPVTQSASPMPSGASPSPEMEEHGAEDQIPTLRYGDTRRFAQERPLMLLKDLLGEKRVKQKSDQDDQKFAMDELRRRLVACELGRSSAGGGDPIEVAKLRTDVRDVRRLMKQQMTIINQTLGLATDQDHPMLTAKSISKGGSSGIQQVANSYRCMACDQPLKSVEKDSGRFVPKSGLPANHKCPVPASLRKTEKGSSSTGQTSPEKTRESQHTNASFSQAQSSTNKITNRDTNQVQTQVQHVAPDVGPGGYSKAGDVKFKPTMGGHLGDLGEVMSMSTVEEERMPSPKPREEVNLPDINSRPTIA</sequence>
<keyword evidence="4" id="KW-1185">Reference proteome</keyword>
<dbReference type="Proteomes" id="UP001190700">
    <property type="component" value="Unassembled WGS sequence"/>
</dbReference>
<evidence type="ECO:0000256" key="2">
    <source>
        <dbReference type="SAM" id="MobiDB-lite"/>
    </source>
</evidence>
<proteinExistence type="predicted"/>
<evidence type="ECO:0000313" key="4">
    <source>
        <dbReference type="Proteomes" id="UP001190700"/>
    </source>
</evidence>
<name>A0AAE0GLG6_9CHLO</name>
<gene>
    <name evidence="3" type="ORF">CYMTET_11897</name>
</gene>
<feature type="region of interest" description="Disordered" evidence="2">
    <location>
        <begin position="59"/>
        <end position="94"/>
    </location>
</feature>
<evidence type="ECO:0000256" key="1">
    <source>
        <dbReference type="SAM" id="Coils"/>
    </source>
</evidence>
<protein>
    <submittedName>
        <fullName evidence="3">Uncharacterized protein</fullName>
    </submittedName>
</protein>
<feature type="non-terminal residue" evidence="3">
    <location>
        <position position="1"/>
    </location>
</feature>
<feature type="compositionally biased region" description="Basic and acidic residues" evidence="2">
    <location>
        <begin position="774"/>
        <end position="787"/>
    </location>
</feature>
<dbReference type="AlphaFoldDB" id="A0AAE0GLG6"/>